<feature type="compositionally biased region" description="Basic and acidic residues" evidence="1">
    <location>
        <begin position="143"/>
        <end position="155"/>
    </location>
</feature>
<organism evidence="2 3">
    <name type="scientific">Symbiodinium pilosum</name>
    <name type="common">Dinoflagellate</name>
    <dbReference type="NCBI Taxonomy" id="2952"/>
    <lineage>
        <taxon>Eukaryota</taxon>
        <taxon>Sar</taxon>
        <taxon>Alveolata</taxon>
        <taxon>Dinophyceae</taxon>
        <taxon>Suessiales</taxon>
        <taxon>Symbiodiniaceae</taxon>
        <taxon>Symbiodinium</taxon>
    </lineage>
</organism>
<accession>A0A812N288</accession>
<dbReference type="SUPFAM" id="SSF52540">
    <property type="entry name" value="P-loop containing nucleoside triphosphate hydrolases"/>
    <property type="match status" value="1"/>
</dbReference>
<keyword evidence="3" id="KW-1185">Reference proteome</keyword>
<gene>
    <name evidence="2" type="primary">FV3-083R</name>
    <name evidence="2" type="ORF">SPIL2461_LOCUS6729</name>
</gene>
<dbReference type="AlphaFoldDB" id="A0A812N288"/>
<evidence type="ECO:0000313" key="2">
    <source>
        <dbReference type="EMBL" id="CAE7298402.1"/>
    </source>
</evidence>
<protein>
    <submittedName>
        <fullName evidence="2">FV3-083R protein</fullName>
    </submittedName>
</protein>
<dbReference type="Gene3D" id="3.40.50.300">
    <property type="entry name" value="P-loop containing nucleotide triphosphate hydrolases"/>
    <property type="match status" value="1"/>
</dbReference>
<feature type="region of interest" description="Disordered" evidence="1">
    <location>
        <begin position="128"/>
        <end position="159"/>
    </location>
</feature>
<dbReference type="OrthoDB" id="425976at2759"/>
<dbReference type="Pfam" id="PF04665">
    <property type="entry name" value="Pox_A32"/>
    <property type="match status" value="1"/>
</dbReference>
<proteinExistence type="predicted"/>
<reference evidence="2" key="1">
    <citation type="submission" date="2021-02" db="EMBL/GenBank/DDBJ databases">
        <authorList>
            <person name="Dougan E. K."/>
            <person name="Rhodes N."/>
            <person name="Thang M."/>
            <person name="Chan C."/>
        </authorList>
    </citation>
    <scope>NUCLEOTIDE SEQUENCE</scope>
</reference>
<dbReference type="InterPro" id="IPR006758">
    <property type="entry name" value="A32L"/>
</dbReference>
<sequence>MDSSDQDPRRPLPPMTLHECIMCNLELACLGWEVVSVDVHPKFEPTVCWGTLTWSGPALCAPSTCRRCGNLRPRSWALENPQTGLLKTRPFMQGLPFSDVCYCKYGYRYRKATRIWHNLPWRPSEAMHVPQRQPLRRLRGRQHSGEDRRPPRPAEPEAALQHAPAALRRAGRGCQRLIGRLPANGVLVGPSRTGKTVLLVSMILEQYRGCYSCIYIMSPSVDIDSAWDPVKDYIREELGVDTDREQAWWTEWDEDALRRIMEQQKRITQQSKRLGMKKLYQVLLVLDDVADAKGVHNRTGDGMLDKLYIRGRHYMISTWTSAQKLRLMSSAVRVNIMFACVFRLRNRLELEALVEELSALVDKETLYGEEAFWVRFERKFVLDGAAEPAEPMEPQQPVNGRLPVSGGQQAGGPIIESECSNIRCCSSSQPNVYDPRLATTASGLSRTPTIYVDTGSDSNFTFELPETLHMQTSAKLAGAAE</sequence>
<comment type="caution">
    <text evidence="2">The sequence shown here is derived from an EMBL/GenBank/DDBJ whole genome shotgun (WGS) entry which is preliminary data.</text>
</comment>
<dbReference type="InterPro" id="IPR027417">
    <property type="entry name" value="P-loop_NTPase"/>
</dbReference>
<dbReference type="Proteomes" id="UP000649617">
    <property type="component" value="Unassembled WGS sequence"/>
</dbReference>
<evidence type="ECO:0000313" key="3">
    <source>
        <dbReference type="Proteomes" id="UP000649617"/>
    </source>
</evidence>
<dbReference type="EMBL" id="CAJNIZ010010322">
    <property type="protein sequence ID" value="CAE7298402.1"/>
    <property type="molecule type" value="Genomic_DNA"/>
</dbReference>
<name>A0A812N288_SYMPI</name>
<evidence type="ECO:0000256" key="1">
    <source>
        <dbReference type="SAM" id="MobiDB-lite"/>
    </source>
</evidence>